<name>A0A2B7WR54_9EURO</name>
<accession>A0A2B7WR54</accession>
<proteinExistence type="predicted"/>
<gene>
    <name evidence="2" type="ORF">AJ79_08688</name>
</gene>
<dbReference type="EMBL" id="PDNB01000213">
    <property type="protein sequence ID" value="PGG99124.1"/>
    <property type="molecule type" value="Genomic_DNA"/>
</dbReference>
<evidence type="ECO:0000256" key="1">
    <source>
        <dbReference type="SAM" id="MobiDB-lite"/>
    </source>
</evidence>
<dbReference type="OrthoDB" id="3259529at2759"/>
<reference evidence="2 3" key="1">
    <citation type="submission" date="2017-10" db="EMBL/GenBank/DDBJ databases">
        <title>Comparative genomics in systemic dimorphic fungi from Ajellomycetaceae.</title>
        <authorList>
            <person name="Munoz J.F."/>
            <person name="Mcewen J.G."/>
            <person name="Clay O.K."/>
            <person name="Cuomo C.A."/>
        </authorList>
    </citation>
    <scope>NUCLEOTIDE SEQUENCE [LARGE SCALE GENOMIC DNA]</scope>
    <source>
        <strain evidence="2 3">UAMH5409</strain>
    </source>
</reference>
<comment type="caution">
    <text evidence="2">The sequence shown here is derived from an EMBL/GenBank/DDBJ whole genome shotgun (WGS) entry which is preliminary data.</text>
</comment>
<evidence type="ECO:0000313" key="2">
    <source>
        <dbReference type="EMBL" id="PGG99124.1"/>
    </source>
</evidence>
<sequence>MVGQARLNDAAIALHRVLSGQQVKFGIFGGYAVSTLGGPRASKDVDCIASVNKQQILNILDGKNGFVAVSQLRQDYVAFLWSDKPNRERAVLVEIFCEGFPGATFTMANVVPSEAQVTGETQGTGATMLLDPVYLFKGKLRAAATRGKFHDASDLRWLESNYLSTLQQNRGQLSLLYVGLALKRYPELQHCFTRIGIDIQAANARAAAHDINHLPPPQPGDVQKGLLAPPNT</sequence>
<organism evidence="2 3">
    <name type="scientific">Helicocarpus griseus UAMH5409</name>
    <dbReference type="NCBI Taxonomy" id="1447875"/>
    <lineage>
        <taxon>Eukaryota</taxon>
        <taxon>Fungi</taxon>
        <taxon>Dikarya</taxon>
        <taxon>Ascomycota</taxon>
        <taxon>Pezizomycotina</taxon>
        <taxon>Eurotiomycetes</taxon>
        <taxon>Eurotiomycetidae</taxon>
        <taxon>Onygenales</taxon>
        <taxon>Ajellomycetaceae</taxon>
        <taxon>Helicocarpus</taxon>
    </lineage>
</organism>
<feature type="region of interest" description="Disordered" evidence="1">
    <location>
        <begin position="210"/>
        <end position="232"/>
    </location>
</feature>
<dbReference type="AlphaFoldDB" id="A0A2B7WR54"/>
<evidence type="ECO:0000313" key="3">
    <source>
        <dbReference type="Proteomes" id="UP000223968"/>
    </source>
</evidence>
<dbReference type="Proteomes" id="UP000223968">
    <property type="component" value="Unassembled WGS sequence"/>
</dbReference>
<protein>
    <submittedName>
        <fullName evidence="2">Uncharacterized protein</fullName>
    </submittedName>
</protein>
<keyword evidence="3" id="KW-1185">Reference proteome</keyword>